<dbReference type="PROSITE" id="PS50238">
    <property type="entry name" value="RHOGAP"/>
    <property type="match status" value="1"/>
</dbReference>
<dbReference type="SUPFAM" id="SSF51206">
    <property type="entry name" value="cAMP-binding domain-like"/>
    <property type="match status" value="2"/>
</dbReference>
<dbReference type="InterPro" id="IPR018490">
    <property type="entry name" value="cNMP-bd_dom_sf"/>
</dbReference>
<dbReference type="InterPro" id="IPR014710">
    <property type="entry name" value="RmlC-like_jellyroll"/>
</dbReference>
<protein>
    <submittedName>
        <fullName evidence="5">Uncharacterized protein</fullName>
    </submittedName>
</protein>
<evidence type="ECO:0000313" key="5">
    <source>
        <dbReference type="EMBL" id="CAE2219797.1"/>
    </source>
</evidence>
<evidence type="ECO:0000259" key="2">
    <source>
        <dbReference type="PROSITE" id="PS50042"/>
    </source>
</evidence>
<dbReference type="Gene3D" id="2.60.120.10">
    <property type="entry name" value="Jelly Rolls"/>
    <property type="match status" value="2"/>
</dbReference>
<dbReference type="Pfam" id="PF13426">
    <property type="entry name" value="PAS_9"/>
    <property type="match status" value="1"/>
</dbReference>
<dbReference type="NCBIfam" id="TIGR00229">
    <property type="entry name" value="sensory_box"/>
    <property type="match status" value="1"/>
</dbReference>
<feature type="domain" description="Cyclic nucleotide-binding" evidence="2">
    <location>
        <begin position="462"/>
        <end position="531"/>
    </location>
</feature>
<organism evidence="5">
    <name type="scientific">Vannella robusta</name>
    <dbReference type="NCBI Taxonomy" id="1487602"/>
    <lineage>
        <taxon>Eukaryota</taxon>
        <taxon>Amoebozoa</taxon>
        <taxon>Discosea</taxon>
        <taxon>Flabellinia</taxon>
        <taxon>Vannellidae</taxon>
        <taxon>Vannella</taxon>
    </lineage>
</organism>
<reference evidence="5" key="1">
    <citation type="submission" date="2021-01" db="EMBL/GenBank/DDBJ databases">
        <authorList>
            <person name="Corre E."/>
            <person name="Pelletier E."/>
            <person name="Niang G."/>
            <person name="Scheremetjew M."/>
            <person name="Finn R."/>
            <person name="Kale V."/>
            <person name="Holt S."/>
            <person name="Cochrane G."/>
            <person name="Meng A."/>
            <person name="Brown T."/>
            <person name="Cohen L."/>
        </authorList>
    </citation>
    <scope>NUCLEOTIDE SEQUENCE</scope>
    <source>
        <strain evidence="5">DIVA3 518/3/11/1/6</strain>
    </source>
</reference>
<dbReference type="SMART" id="SM00324">
    <property type="entry name" value="RhoGAP"/>
    <property type="match status" value="1"/>
</dbReference>
<feature type="domain" description="PAS" evidence="3">
    <location>
        <begin position="99"/>
        <end position="144"/>
    </location>
</feature>
<dbReference type="SMART" id="SM00091">
    <property type="entry name" value="PAS"/>
    <property type="match status" value="1"/>
</dbReference>
<gene>
    <name evidence="5" type="ORF">VSP0166_LOCUS8641</name>
</gene>
<dbReference type="CDD" id="cd00159">
    <property type="entry name" value="RhoGAP"/>
    <property type="match status" value="1"/>
</dbReference>
<feature type="domain" description="Cyclic nucleotide-binding" evidence="2">
    <location>
        <begin position="880"/>
        <end position="971"/>
    </location>
</feature>
<dbReference type="PROSITE" id="PS50112">
    <property type="entry name" value="PAS"/>
    <property type="match status" value="1"/>
</dbReference>
<dbReference type="AlphaFoldDB" id="A0A7S4I665"/>
<dbReference type="Gene3D" id="1.10.555.10">
    <property type="entry name" value="Rho GTPase activation protein"/>
    <property type="match status" value="1"/>
</dbReference>
<dbReference type="Gene3D" id="3.30.450.20">
    <property type="entry name" value="PAS domain"/>
    <property type="match status" value="1"/>
</dbReference>
<dbReference type="CDD" id="cd00038">
    <property type="entry name" value="CAP_ED"/>
    <property type="match status" value="2"/>
</dbReference>
<proteinExistence type="predicted"/>
<dbReference type="GO" id="GO:0005737">
    <property type="term" value="C:cytoplasm"/>
    <property type="evidence" value="ECO:0007669"/>
    <property type="project" value="TreeGrafter"/>
</dbReference>
<evidence type="ECO:0000259" key="3">
    <source>
        <dbReference type="PROSITE" id="PS50112"/>
    </source>
</evidence>
<evidence type="ECO:0000256" key="1">
    <source>
        <dbReference type="SAM" id="MobiDB-lite"/>
    </source>
</evidence>
<evidence type="ECO:0000259" key="4">
    <source>
        <dbReference type="PROSITE" id="PS50238"/>
    </source>
</evidence>
<dbReference type="InterPro" id="IPR000014">
    <property type="entry name" value="PAS"/>
</dbReference>
<dbReference type="InterPro" id="IPR000198">
    <property type="entry name" value="RhoGAP_dom"/>
</dbReference>
<dbReference type="Pfam" id="PF00620">
    <property type="entry name" value="RhoGAP"/>
    <property type="match status" value="1"/>
</dbReference>
<dbReference type="PANTHER" id="PTHR45808">
    <property type="entry name" value="RHO GTPASE-ACTIVATING PROTEIN 68F"/>
    <property type="match status" value="1"/>
</dbReference>
<accession>A0A7S4I665</accession>
<name>A0A7S4I665_9EUKA</name>
<feature type="domain" description="Rho-GAP" evidence="4">
    <location>
        <begin position="248"/>
        <end position="427"/>
    </location>
</feature>
<sequence>MELSHPAMAKDSFRQWKPVMFRYTASSNEAAILKKASSSKPIVKFPLSRVSLSLLGKAIGFSKKKGSPVYVQFATEEVAKQIYSELAPLTKDYSSEISLDSFSEATVMSNEKGIIINVNQKILDLLGYTRDEMIGENVSIMMDYHIGNIHQQLIDTYYKTGVRRLIGKSRLVRAKHKDGYLFPVVILLGELLENIDGTMVNRLIATITPEVDAEEMTLLSQQKSDEGSHVDTTCPFSEEDWSDDEEDGEIVSMPQLVTLVDKMLTYIEMNGTEVEGIFRVSGNFTDVQQLWTQIFVKTQYVDFASVNVTNLCDLVKKALQERKIIHGDPYHDIIELANSDYQAPDFFDNLFDILKALSQENQMIIQRLFLLFSHILVRSSVNKMTTKSLSIVVAPLLIQPEQSDVIEHTKAFSTLMRHLIRHSRVMIKGLPSPKSFSLYSGPGKLTDKDWSVLMTNSEVVEYSRGDSIVPDDGRDVKLYYLASGIVVVSQDGKNISSTYSGEYIPEMVGIGASRASPNVTAVQPCKIIKLSVPFLTGLFETNRRLCFKFFWEQSRALAIRLKNLPLIMETVDLHQAISGEETTKLEIHLPDGGSRWMGFPLDYTVGQMGKDLKEAFPKYSKKAYLIETSHGRDLCKLQPEWTIQELLIRAKYACDYKIIYTVDNDLKKKAEVPVEESIIISQYSCKRKKKLGTFFILQNGILHVSKLFGLHTKHLIPFEQIFKTRQDGASLLIDTPGGKKVSFSFMTEDACTEARRLIQSLAKTSALSPRNRKTSVDFVDQQWGLVLKRCKILKPVLIDMKPGDLICVTSTDDIGKVHGTFKGQEVTVDSENVELLPFESSSPLMIHDELKETIYYPNVEQLPTKNDWATLLLHGKRLQFKKGDVIVPEGSKLQRIYQIESGFCSIQATLPNSETDGLAKRSKRWKSGLGNKAKNSNVPFSILTIQTIGKGETFGELSLLTGEGSMASVVADGGPDDMTTVFMIEAANLSQLFTESPKIGGRFSKYIHGILKKRMQFESANRGSDEKTMVRV</sequence>
<dbReference type="SUPFAM" id="SSF55785">
    <property type="entry name" value="PYP-like sensor domain (PAS domain)"/>
    <property type="match status" value="1"/>
</dbReference>
<dbReference type="PANTHER" id="PTHR45808:SF2">
    <property type="entry name" value="RHO GTPASE-ACTIVATING PROTEIN 68F"/>
    <property type="match status" value="1"/>
</dbReference>
<dbReference type="CDD" id="cd00130">
    <property type="entry name" value="PAS"/>
    <property type="match status" value="1"/>
</dbReference>
<dbReference type="SUPFAM" id="SSF48350">
    <property type="entry name" value="GTPase activation domain, GAP"/>
    <property type="match status" value="1"/>
</dbReference>
<dbReference type="InterPro" id="IPR008936">
    <property type="entry name" value="Rho_GTPase_activation_prot"/>
</dbReference>
<dbReference type="GO" id="GO:0005096">
    <property type="term" value="F:GTPase activator activity"/>
    <property type="evidence" value="ECO:0007669"/>
    <property type="project" value="TreeGrafter"/>
</dbReference>
<dbReference type="PROSITE" id="PS50042">
    <property type="entry name" value="CNMP_BINDING_3"/>
    <property type="match status" value="2"/>
</dbReference>
<dbReference type="InterPro" id="IPR000595">
    <property type="entry name" value="cNMP-bd_dom"/>
</dbReference>
<feature type="region of interest" description="Disordered" evidence="1">
    <location>
        <begin position="220"/>
        <end position="244"/>
    </location>
</feature>
<dbReference type="InterPro" id="IPR035965">
    <property type="entry name" value="PAS-like_dom_sf"/>
</dbReference>
<dbReference type="EMBL" id="HBKP01012314">
    <property type="protein sequence ID" value="CAE2219797.1"/>
    <property type="molecule type" value="Transcribed_RNA"/>
</dbReference>
<dbReference type="GO" id="GO:0007264">
    <property type="term" value="P:small GTPase-mediated signal transduction"/>
    <property type="evidence" value="ECO:0007669"/>
    <property type="project" value="TreeGrafter"/>
</dbReference>